<dbReference type="Gene3D" id="3.10.20.30">
    <property type="match status" value="1"/>
</dbReference>
<dbReference type="KEGG" id="vmo:VMUT_0413"/>
<dbReference type="Pfam" id="PF02597">
    <property type="entry name" value="ThiS"/>
    <property type="match status" value="1"/>
</dbReference>
<name>F0QU85_VULM7</name>
<gene>
    <name evidence="1" type="ordered locus">VMUT_0413</name>
</gene>
<dbReference type="CDD" id="cd17040">
    <property type="entry name" value="Ubl_MoaD_like"/>
    <property type="match status" value="1"/>
</dbReference>
<proteinExistence type="predicted"/>
<dbReference type="AlphaFoldDB" id="F0QU85"/>
<dbReference type="SUPFAM" id="SSF54285">
    <property type="entry name" value="MoaD/ThiS"/>
    <property type="match status" value="1"/>
</dbReference>
<dbReference type="Proteomes" id="UP000007485">
    <property type="component" value="Chromosome"/>
</dbReference>
<accession>F0QU85</accession>
<evidence type="ECO:0000313" key="2">
    <source>
        <dbReference type="Proteomes" id="UP000007485"/>
    </source>
</evidence>
<dbReference type="InterPro" id="IPR016155">
    <property type="entry name" value="Mopterin_synth/thiamin_S_b"/>
</dbReference>
<organism evidence="1 2">
    <name type="scientific">Vulcanisaeta moutnovskia (strain 768-28)</name>
    <dbReference type="NCBI Taxonomy" id="985053"/>
    <lineage>
        <taxon>Archaea</taxon>
        <taxon>Thermoproteota</taxon>
        <taxon>Thermoprotei</taxon>
        <taxon>Thermoproteales</taxon>
        <taxon>Thermoproteaceae</taxon>
        <taxon>Vulcanisaeta</taxon>
    </lineage>
</organism>
<dbReference type="InterPro" id="IPR003749">
    <property type="entry name" value="ThiS/MoaD-like"/>
</dbReference>
<dbReference type="STRING" id="985053.VMUT_0413"/>
<evidence type="ECO:0000313" key="1">
    <source>
        <dbReference type="EMBL" id="ADY00625.1"/>
    </source>
</evidence>
<dbReference type="OrthoDB" id="98357at2157"/>
<dbReference type="PANTHER" id="PTHR38031">
    <property type="entry name" value="SULFUR CARRIER PROTEIN SLR0821-RELATED"/>
    <property type="match status" value="1"/>
</dbReference>
<dbReference type="PANTHER" id="PTHR38031:SF1">
    <property type="entry name" value="SULFUR CARRIER PROTEIN CYSO"/>
    <property type="match status" value="1"/>
</dbReference>
<dbReference type="EMBL" id="CP002529">
    <property type="protein sequence ID" value="ADY00625.1"/>
    <property type="molecule type" value="Genomic_DNA"/>
</dbReference>
<dbReference type="InterPro" id="IPR010038">
    <property type="entry name" value="MoaD_arc-typ"/>
</dbReference>
<dbReference type="RefSeq" id="WP_013603788.1">
    <property type="nucleotide sequence ID" value="NC_015151.1"/>
</dbReference>
<dbReference type="InterPro" id="IPR012675">
    <property type="entry name" value="Beta-grasp_dom_sf"/>
</dbReference>
<sequence>MRVRVKFFGDLYELVGTFRIELETPSGLSVRDLIDLVSRTFNPKFTEAVLDGDGKLKGEYVVLVNGKAIEWLNGLATKLNDDDDEVVFLPPAEGG</sequence>
<dbReference type="GeneID" id="10290011"/>
<dbReference type="InterPro" id="IPR052045">
    <property type="entry name" value="Sulfur_Carrier/Prot_Modifier"/>
</dbReference>
<dbReference type="HOGENOM" id="CLU_114601_1_2_2"/>
<dbReference type="NCBIfam" id="TIGR01687">
    <property type="entry name" value="moaD_arch"/>
    <property type="match status" value="1"/>
</dbReference>
<reference evidence="1 2" key="1">
    <citation type="journal article" date="2011" name="J. Bacteriol.">
        <title>Complete genome sequence of 'Vulcanisaeta moutnovskia' strain 768-28, a novel member of the hyperthermophilic crenarchaeal genus vulcanisaeta.</title>
        <authorList>
            <person name="Gumerov V.M."/>
            <person name="Mardanov A.V."/>
            <person name="Beletsky A.V."/>
            <person name="Prokofeva M.I."/>
            <person name="Bonch-Osmolovskaya E.A."/>
            <person name="Ravin N.V."/>
            <person name="Skryabin K.G."/>
        </authorList>
    </citation>
    <scope>NUCLEOTIDE SEQUENCE [LARGE SCALE GENOMIC DNA]</scope>
    <source>
        <strain evidence="1 2">768-28</strain>
    </source>
</reference>
<protein>
    <submittedName>
        <fullName evidence="1">MoaD family protein</fullName>
    </submittedName>
</protein>
<dbReference type="eggNOG" id="arCOG00536">
    <property type="taxonomic scope" value="Archaea"/>
</dbReference>
<keyword evidence="2" id="KW-1185">Reference proteome</keyword>